<feature type="transmembrane region" description="Helical" evidence="1">
    <location>
        <begin position="74"/>
        <end position="94"/>
    </location>
</feature>
<reference evidence="3" key="1">
    <citation type="journal article" date="2013" name="ISME J.">
        <title>A small predatory core genome in the divergent marine Bacteriovorax marinus SJ and the terrestrial Bdellovibrio bacteriovorus.</title>
        <authorList>
            <person name="Crossman L.C."/>
            <person name="Chen H."/>
            <person name="Cerdeno-Tarraga A.M."/>
            <person name="Brooks K."/>
            <person name="Quail M.A."/>
            <person name="Pineiro S.A."/>
            <person name="Hobley L."/>
            <person name="Sockett R.E."/>
            <person name="Bentley S.D."/>
            <person name="Parkhill J."/>
            <person name="Williams H.N."/>
            <person name="Stine O.C."/>
        </authorList>
    </citation>
    <scope>NUCLEOTIDE SEQUENCE [LARGE SCALE GENOMIC DNA]</scope>
    <source>
        <strain evidence="3">ATCC BAA-682 / DSM 15412 / SJ</strain>
    </source>
</reference>
<dbReference type="eggNOG" id="ENOG50334CK">
    <property type="taxonomic scope" value="Bacteria"/>
</dbReference>
<dbReference type="HOGENOM" id="CLU_148666_2_0_7"/>
<gene>
    <name evidence="2" type="ordered locus">BMS_1002</name>
</gene>
<feature type="transmembrane region" description="Helical" evidence="1">
    <location>
        <begin position="106"/>
        <end position="123"/>
    </location>
</feature>
<evidence type="ECO:0000313" key="3">
    <source>
        <dbReference type="Proteomes" id="UP000008963"/>
    </source>
</evidence>
<dbReference type="EMBL" id="FQ312005">
    <property type="protein sequence ID" value="CBW25886.1"/>
    <property type="molecule type" value="Genomic_DNA"/>
</dbReference>
<feature type="transmembrane region" description="Helical" evidence="1">
    <location>
        <begin position="43"/>
        <end position="62"/>
    </location>
</feature>
<dbReference type="AlphaFoldDB" id="E1WXS9"/>
<organism evidence="2 3">
    <name type="scientific">Halobacteriovorax marinus (strain ATCC BAA-682 / DSM 15412 / SJ)</name>
    <name type="common">Bacteriovorax marinus</name>
    <dbReference type="NCBI Taxonomy" id="862908"/>
    <lineage>
        <taxon>Bacteria</taxon>
        <taxon>Pseudomonadati</taxon>
        <taxon>Bdellovibrionota</taxon>
        <taxon>Bacteriovoracia</taxon>
        <taxon>Bacteriovoracales</taxon>
        <taxon>Halobacteriovoraceae</taxon>
        <taxon>Halobacteriovorax</taxon>
    </lineage>
</organism>
<feature type="transmembrane region" description="Helical" evidence="1">
    <location>
        <begin position="16"/>
        <end position="36"/>
    </location>
</feature>
<proteinExistence type="predicted"/>
<evidence type="ECO:0000256" key="1">
    <source>
        <dbReference type="SAM" id="Phobius"/>
    </source>
</evidence>
<dbReference type="Proteomes" id="UP000008963">
    <property type="component" value="Chromosome"/>
</dbReference>
<sequence>MPAVELLLAFIKEGNMWLAIGKTLVAAVLISFVSWLSGKKTGLAGFLTALPLTTLLALAFSHMEWGDSNQSVEYAKSVFVAIPVSLLFFLPFLLAQKFELNFWQCYSFGICLLGIGYFAHSYLTRFL</sequence>
<keyword evidence="1" id="KW-0812">Transmembrane</keyword>
<keyword evidence="1" id="KW-1133">Transmembrane helix</keyword>
<evidence type="ECO:0000313" key="2">
    <source>
        <dbReference type="EMBL" id="CBW25886.1"/>
    </source>
</evidence>
<keyword evidence="1" id="KW-0472">Membrane</keyword>
<accession>E1WXS9</accession>
<keyword evidence="3" id="KW-1185">Reference proteome</keyword>
<protein>
    <submittedName>
        <fullName evidence="2">Membrane protein</fullName>
    </submittedName>
</protein>
<dbReference type="KEGG" id="bmx:BMS_1002"/>
<name>E1WXS9_HALMS</name>
<dbReference type="STRING" id="862908.BMS_1002"/>
<dbReference type="RefSeq" id="WP_014243670.1">
    <property type="nucleotide sequence ID" value="NC_016620.1"/>
</dbReference>
<dbReference type="PATRIC" id="fig|862908.3.peg.953"/>